<dbReference type="GO" id="GO:0012505">
    <property type="term" value="C:endomembrane system"/>
    <property type="evidence" value="ECO:0007669"/>
    <property type="project" value="UniProtKB-SubCell"/>
</dbReference>
<evidence type="ECO:0000256" key="4">
    <source>
        <dbReference type="ARBA" id="ARBA00022801"/>
    </source>
</evidence>
<evidence type="ECO:0000256" key="5">
    <source>
        <dbReference type="ARBA" id="ARBA00022840"/>
    </source>
</evidence>
<evidence type="ECO:0000313" key="13">
    <source>
        <dbReference type="EMBL" id="SCU84187.1"/>
    </source>
</evidence>
<dbReference type="InterPro" id="IPR041569">
    <property type="entry name" value="AAA_lid_3"/>
</dbReference>
<dbReference type="InterPro" id="IPR003960">
    <property type="entry name" value="ATPase_AAA_CS"/>
</dbReference>
<keyword evidence="5" id="KW-0067">ATP-binding</keyword>
<evidence type="ECO:0000256" key="9">
    <source>
        <dbReference type="ARBA" id="ARBA00034920"/>
    </source>
</evidence>
<organism evidence="13 14">
    <name type="scientific">Lachancea dasiensis</name>
    <dbReference type="NCBI Taxonomy" id="1072105"/>
    <lineage>
        <taxon>Eukaryota</taxon>
        <taxon>Fungi</taxon>
        <taxon>Dikarya</taxon>
        <taxon>Ascomycota</taxon>
        <taxon>Saccharomycotina</taxon>
        <taxon>Saccharomycetes</taxon>
        <taxon>Saccharomycetales</taxon>
        <taxon>Saccharomycetaceae</taxon>
        <taxon>Lachancea</taxon>
    </lineage>
</organism>
<dbReference type="GO" id="GO:1904949">
    <property type="term" value="C:ATPase complex"/>
    <property type="evidence" value="ECO:0007669"/>
    <property type="project" value="EnsemblFungi"/>
</dbReference>
<proteinExistence type="inferred from homology"/>
<dbReference type="FunFam" id="3.40.50.300:FF:000109">
    <property type="entry name" value="Peroxisomal biogenesis factor 6"/>
    <property type="match status" value="1"/>
</dbReference>
<evidence type="ECO:0000313" key="14">
    <source>
        <dbReference type="Proteomes" id="UP000190274"/>
    </source>
</evidence>
<evidence type="ECO:0000256" key="8">
    <source>
        <dbReference type="ARBA" id="ARBA00034811"/>
    </source>
</evidence>
<comment type="function">
    <text evidence="10">Component of the PEX1-PEX6 AAA ATPase complex, a protein dislocase complex that mediates the ATP-dependent extraction of the PEX5 receptor from peroxisomal membranes, an essential step for PEX5 recycling. Specifically recognizes PEX5 monoubiquitinated at 'Cys-6', and pulls it out of the peroxisome lumen through the PEX2-PEX10-PEX12 retrotranslocation channel. Extraction by the PEX1-PEX6 AAA ATPase complex is accompanied by unfolding of the TPR repeats and release of bound cargo from PEX5.</text>
</comment>
<dbReference type="InterPro" id="IPR056995">
    <property type="entry name" value="PEX6_4th_dom"/>
</dbReference>
<dbReference type="Gene3D" id="3.40.50.300">
    <property type="entry name" value="P-loop containing nucleotide triphosphate hydrolases"/>
    <property type="match status" value="2"/>
</dbReference>
<keyword evidence="6" id="KW-0472">Membrane</keyword>
<dbReference type="SUPFAM" id="SSF52540">
    <property type="entry name" value="P-loop containing nucleoside triphosphate hydrolases"/>
    <property type="match status" value="2"/>
</dbReference>
<keyword evidence="3" id="KW-0547">Nucleotide-binding</keyword>
<dbReference type="InterPro" id="IPR003959">
    <property type="entry name" value="ATPase_AAA_core"/>
</dbReference>
<dbReference type="InterPro" id="IPR003593">
    <property type="entry name" value="AAA+_ATPase"/>
</dbReference>
<dbReference type="Proteomes" id="UP000190274">
    <property type="component" value="Chromosome D"/>
</dbReference>
<evidence type="ECO:0000256" key="10">
    <source>
        <dbReference type="ARBA" id="ARBA00045342"/>
    </source>
</evidence>
<dbReference type="PROSITE" id="PS00674">
    <property type="entry name" value="AAA"/>
    <property type="match status" value="1"/>
</dbReference>
<accession>A0A1G4J378</accession>
<dbReference type="EMBL" id="LT598454">
    <property type="protein sequence ID" value="SCU84187.1"/>
    <property type="molecule type" value="Genomic_DNA"/>
</dbReference>
<comment type="catalytic activity">
    <reaction evidence="11">
        <text>ATP + H2O = ADP + phosphate + H(+)</text>
        <dbReference type="Rhea" id="RHEA:13065"/>
        <dbReference type="ChEBI" id="CHEBI:15377"/>
        <dbReference type="ChEBI" id="CHEBI:15378"/>
        <dbReference type="ChEBI" id="CHEBI:30616"/>
        <dbReference type="ChEBI" id="CHEBI:43474"/>
        <dbReference type="ChEBI" id="CHEBI:456216"/>
    </reaction>
    <physiologicalReaction direction="left-to-right" evidence="11">
        <dbReference type="Rhea" id="RHEA:13066"/>
    </physiologicalReaction>
</comment>
<dbReference type="OrthoDB" id="5553750at2759"/>
<dbReference type="Pfam" id="PF23111">
    <property type="entry name" value="N1_PEX6"/>
    <property type="match status" value="1"/>
</dbReference>
<dbReference type="GO" id="GO:0016562">
    <property type="term" value="P:protein import into peroxisome matrix, receptor recycling"/>
    <property type="evidence" value="ECO:0007669"/>
    <property type="project" value="EnsemblFungi"/>
</dbReference>
<dbReference type="Pfam" id="PF17862">
    <property type="entry name" value="AAA_lid_3"/>
    <property type="match status" value="1"/>
</dbReference>
<dbReference type="InterPro" id="IPR027417">
    <property type="entry name" value="P-loop_NTPase"/>
</dbReference>
<dbReference type="GO" id="GO:0016887">
    <property type="term" value="F:ATP hydrolysis activity"/>
    <property type="evidence" value="ECO:0007669"/>
    <property type="project" value="EnsemblFungi"/>
</dbReference>
<name>A0A1G4J378_9SACH</name>
<dbReference type="SMART" id="SM00382">
    <property type="entry name" value="AAA"/>
    <property type="match status" value="2"/>
</dbReference>
<keyword evidence="14" id="KW-1185">Reference proteome</keyword>
<feature type="domain" description="AAA+ ATPase" evidence="12">
    <location>
        <begin position="476"/>
        <end position="622"/>
    </location>
</feature>
<dbReference type="GO" id="GO:0140318">
    <property type="term" value="F:protein transporter activity"/>
    <property type="evidence" value="ECO:0007669"/>
    <property type="project" value="EnsemblFungi"/>
</dbReference>
<dbReference type="STRING" id="1266660.A0A1G4J378"/>
<evidence type="ECO:0000259" key="12">
    <source>
        <dbReference type="SMART" id="SM00382"/>
    </source>
</evidence>
<evidence type="ECO:0000256" key="7">
    <source>
        <dbReference type="ARBA" id="ARBA00029433"/>
    </source>
</evidence>
<reference evidence="13 14" key="1">
    <citation type="submission" date="2016-03" db="EMBL/GenBank/DDBJ databases">
        <authorList>
            <person name="Devillers H."/>
        </authorList>
    </citation>
    <scope>NUCLEOTIDE SEQUENCE [LARGE SCALE GENOMIC DNA]</scope>
    <source>
        <strain evidence="13">CBS 10888</strain>
    </source>
</reference>
<sequence length="1033" mass="114525">MDEIPFTEPLKARVSFNYEFGLGCFISSDLFNHFVNANTSLQDGKEATDTVLVSVLLGSYRSYSRSKLVYCRQNPELDAESVLLPAQLFGVLKGQPAVDWGELWPYEGSIPVLDSIAIATQPILYDRLMELPDAGDRFNFVKLKASMDTSAILHAGDILLDQWCHVADCSPQHQGLIKSNVTNVFFIRDGKSQMQHIADPMADLRLIHNPSKRLPLKCLNSPVKPELLRPHSLDGEDDSLFVFASCSLFLELGMSSGTYVTLVSEGVSKMAKLMVLLSPNDLEPGFLYVSPRLMAIFRNCNEVQIEKITLATRHPPVASMVSLARIGSWNNCQKIFENIISSNLIAFLTQKNRLLKVGDQLPITFDSNLAPFYSKDFTELDINGQDDSIAWFRVETVEVEDKIAYRNEVKIDSKKTTLLTQSLVAGSPVLLPRCDYVSYYGLPSIFRYDLTVFDYAKRFQEIAKVAFKLYDAGAPSLTSVILQSSTPGVGKSTLVRFVARELGVNLIEIDCMSITSAQGSIDAMNKTVGYLRAKLEPLLAFVAPSIVYLSHLDSAAEKADELQDLGSARLNRSLALELASVVDYCNSQGAIFVGSVEDVDNLPDALRSKIHFTLDIPVPNELQRQHIFEWSLRKQVLNHNNGNHLNFAKSPLLSISKLAQRSAGLSPYDIKSIVQNAMSTSLSKALSNDHLQDAYISNGGFIAIEEQELLSSIEKARDEFSDSIGAPKIPNVSWADIGGMDMVKGEIMDTIDLPLKHPELFSSELKKRSGILFYGPPGTGKTLLAKAIATNFSLNFFSVKGPELLNMYIGESEANVRRVFQKARDAKPCVIFFDELDSVAPKRGNQGDSGGVMDRIVSQLLAELDGMSTDCDGVFVIGATNRPDLLDEALLRPGRFDKLLYLGISDTNEKQENVLRALSRKFTLDQDVDLAKIADICPFNYTGADFYALCSDAMLNAMTRVSKDVDKKVLSYSQKVGRNVSTRYWFDKIATEEDSDVAVKMEDFLNAQANLTPSVSQEELAHYLKVKSNFEDF</sequence>
<dbReference type="GO" id="GO:0005524">
    <property type="term" value="F:ATP binding"/>
    <property type="evidence" value="ECO:0007669"/>
    <property type="project" value="UniProtKB-KW"/>
</dbReference>
<keyword evidence="4" id="KW-0378">Hydrolase</keyword>
<dbReference type="CDD" id="cd19527">
    <property type="entry name" value="RecA-like_PEX6_r2"/>
    <property type="match status" value="1"/>
</dbReference>
<evidence type="ECO:0000256" key="11">
    <source>
        <dbReference type="ARBA" id="ARBA00048778"/>
    </source>
</evidence>
<comment type="similarity">
    <text evidence="1">Belongs to the AAA ATPase family.</text>
</comment>
<gene>
    <name evidence="13" type="ORF">LADA_0D00342G</name>
</gene>
<keyword evidence="2" id="KW-0962">Peroxisome biogenesis</keyword>
<comment type="subcellular location">
    <subcellularLocation>
        <location evidence="7">Endomembrane system</location>
        <topology evidence="7">Peripheral membrane protein</topology>
        <orientation evidence="7">Cytoplasmic side</orientation>
    </subcellularLocation>
</comment>
<dbReference type="GO" id="GO:0043335">
    <property type="term" value="P:protein unfolding"/>
    <property type="evidence" value="ECO:0007669"/>
    <property type="project" value="EnsemblFungi"/>
</dbReference>
<dbReference type="GO" id="GO:0005778">
    <property type="term" value="C:peroxisomal membrane"/>
    <property type="evidence" value="ECO:0007669"/>
    <property type="project" value="TreeGrafter"/>
</dbReference>
<dbReference type="Pfam" id="PF23315">
    <property type="entry name" value="PEX6_4th"/>
    <property type="match status" value="1"/>
</dbReference>
<dbReference type="PANTHER" id="PTHR23077">
    <property type="entry name" value="AAA-FAMILY ATPASE"/>
    <property type="match status" value="1"/>
</dbReference>
<dbReference type="InterPro" id="IPR047533">
    <property type="entry name" value="RecA-like_PEX6_r2"/>
</dbReference>
<dbReference type="AlphaFoldDB" id="A0A1G4J378"/>
<evidence type="ECO:0000256" key="3">
    <source>
        <dbReference type="ARBA" id="ARBA00022741"/>
    </source>
</evidence>
<feature type="domain" description="AAA+ ATPase" evidence="12">
    <location>
        <begin position="767"/>
        <end position="906"/>
    </location>
</feature>
<dbReference type="FunFam" id="1.10.8.60:FF:000039">
    <property type="entry name" value="peroxisome biogenesis factor 6"/>
    <property type="match status" value="1"/>
</dbReference>
<evidence type="ECO:0000256" key="1">
    <source>
        <dbReference type="ARBA" id="ARBA00006914"/>
    </source>
</evidence>
<dbReference type="GO" id="GO:0005829">
    <property type="term" value="C:cytosol"/>
    <property type="evidence" value="ECO:0007669"/>
    <property type="project" value="EnsemblFungi"/>
</dbReference>
<evidence type="ECO:0000256" key="6">
    <source>
        <dbReference type="ARBA" id="ARBA00023136"/>
    </source>
</evidence>
<dbReference type="Gene3D" id="1.10.8.60">
    <property type="match status" value="2"/>
</dbReference>
<dbReference type="Pfam" id="PF00004">
    <property type="entry name" value="AAA"/>
    <property type="match status" value="2"/>
</dbReference>
<dbReference type="PANTHER" id="PTHR23077:SF9">
    <property type="entry name" value="PEROXISOMAL ATPASE PEX6"/>
    <property type="match status" value="1"/>
</dbReference>
<dbReference type="InterPro" id="IPR050168">
    <property type="entry name" value="AAA_ATPase_domain"/>
</dbReference>
<evidence type="ECO:0000256" key="2">
    <source>
        <dbReference type="ARBA" id="ARBA00022593"/>
    </source>
</evidence>
<protein>
    <recommendedName>
        <fullName evidence="8">Peroxisomal ATPase PEX6</fullName>
    </recommendedName>
    <alternativeName>
        <fullName evidence="9">Peroxin-6</fullName>
    </alternativeName>
</protein>